<dbReference type="AlphaFoldDB" id="A0A1B7KML2"/>
<protein>
    <submittedName>
        <fullName evidence="2">Arginase</fullName>
    </submittedName>
</protein>
<dbReference type="GO" id="GO:0046872">
    <property type="term" value="F:metal ion binding"/>
    <property type="evidence" value="ECO:0007669"/>
    <property type="project" value="InterPro"/>
</dbReference>
<dbReference type="GO" id="GO:0033389">
    <property type="term" value="P:putrescine biosynthetic process from arginine, via agmatine"/>
    <property type="evidence" value="ECO:0007669"/>
    <property type="project" value="TreeGrafter"/>
</dbReference>
<dbReference type="SUPFAM" id="SSF52768">
    <property type="entry name" value="Arginase/deacetylase"/>
    <property type="match status" value="1"/>
</dbReference>
<dbReference type="RefSeq" id="WP_064553326.1">
    <property type="nucleotide sequence ID" value="NZ_LXMA01000043.1"/>
</dbReference>
<dbReference type="OrthoDB" id="9805406at2"/>
<dbReference type="Pfam" id="PF00491">
    <property type="entry name" value="Arginase"/>
    <property type="match status" value="1"/>
</dbReference>
<sequence>MSFQGNGITFLNFDHTYASQKQLFHFPHEWIDFTDLSHTNLYCEQESLREIERRIRLRKQKGAVLIGNGNYHYVSYLLIQEIKEPFTLVLFDHHTDVGTGDDPVISCGSWVSYALKHPYLKKAVIIGPTSSQQHLRLSPNVTIFPSDHYDISPNMLFSMIPTHCVYISIDKDVLCRDDAVTNWDQGTMPLSFLLSCLRHLLLYKKVAGVDVCGEYPQASIDVFNPVCREANRKNEHANRCIVETCLHYTSTHPLLVQ</sequence>
<comment type="caution">
    <text evidence="2">The sequence shown here is derived from an EMBL/GenBank/DDBJ whole genome shotgun (WGS) entry which is preliminary data.</text>
</comment>
<evidence type="ECO:0000256" key="1">
    <source>
        <dbReference type="PROSITE-ProRule" id="PRU00742"/>
    </source>
</evidence>
<dbReference type="InterPro" id="IPR023696">
    <property type="entry name" value="Ureohydrolase_dom_sf"/>
</dbReference>
<accession>A0A1B7KML2</accession>
<dbReference type="Gene3D" id="3.40.800.10">
    <property type="entry name" value="Ureohydrolase domain"/>
    <property type="match status" value="1"/>
</dbReference>
<dbReference type="GO" id="GO:0008783">
    <property type="term" value="F:agmatinase activity"/>
    <property type="evidence" value="ECO:0007669"/>
    <property type="project" value="TreeGrafter"/>
</dbReference>
<name>A0A1B7KML2_PARTM</name>
<dbReference type="Proteomes" id="UP000078290">
    <property type="component" value="Unassembled WGS sequence"/>
</dbReference>
<dbReference type="InterPro" id="IPR006035">
    <property type="entry name" value="Ureohydrolase"/>
</dbReference>
<evidence type="ECO:0000313" key="3">
    <source>
        <dbReference type="Proteomes" id="UP000078290"/>
    </source>
</evidence>
<gene>
    <name evidence="2" type="ORF">A7K69_14705</name>
</gene>
<dbReference type="PANTHER" id="PTHR11358">
    <property type="entry name" value="ARGINASE/AGMATINASE"/>
    <property type="match status" value="1"/>
</dbReference>
<dbReference type="PROSITE" id="PS51409">
    <property type="entry name" value="ARGINASE_2"/>
    <property type="match status" value="1"/>
</dbReference>
<dbReference type="EMBL" id="LXMA01000043">
    <property type="protein sequence ID" value="OAT71335.1"/>
    <property type="molecule type" value="Genomic_DNA"/>
</dbReference>
<dbReference type="PANTHER" id="PTHR11358:SF41">
    <property type="entry name" value="ARGINASE"/>
    <property type="match status" value="1"/>
</dbReference>
<reference evidence="3" key="1">
    <citation type="submission" date="2016-05" db="EMBL/GenBank/DDBJ databases">
        <authorList>
            <person name="Wang W."/>
            <person name="Zhu L."/>
        </authorList>
    </citation>
    <scope>NUCLEOTIDE SEQUENCE [LARGE SCALE GENOMIC DNA]</scope>
    <source>
        <strain evidence="3">W-2</strain>
    </source>
</reference>
<evidence type="ECO:0000313" key="2">
    <source>
        <dbReference type="EMBL" id="OAT71335.1"/>
    </source>
</evidence>
<comment type="similarity">
    <text evidence="1">Belongs to the arginase family.</text>
</comment>
<proteinExistence type="inferred from homology"/>
<organism evidence="2 3">
    <name type="scientific">Parageobacillus thermoglucosidasius</name>
    <name type="common">Geobacillus thermoglucosidasius</name>
    <dbReference type="NCBI Taxonomy" id="1426"/>
    <lineage>
        <taxon>Bacteria</taxon>
        <taxon>Bacillati</taxon>
        <taxon>Bacillota</taxon>
        <taxon>Bacilli</taxon>
        <taxon>Bacillales</taxon>
        <taxon>Anoxybacillaceae</taxon>
        <taxon>Parageobacillus</taxon>
    </lineage>
</organism>